<organism evidence="2 3">
    <name type="scientific">Jatropha curcas</name>
    <name type="common">Barbados nut</name>
    <dbReference type="NCBI Taxonomy" id="180498"/>
    <lineage>
        <taxon>Eukaryota</taxon>
        <taxon>Viridiplantae</taxon>
        <taxon>Streptophyta</taxon>
        <taxon>Embryophyta</taxon>
        <taxon>Tracheophyta</taxon>
        <taxon>Spermatophyta</taxon>
        <taxon>Magnoliopsida</taxon>
        <taxon>eudicotyledons</taxon>
        <taxon>Gunneridae</taxon>
        <taxon>Pentapetalae</taxon>
        <taxon>rosids</taxon>
        <taxon>fabids</taxon>
        <taxon>Malpighiales</taxon>
        <taxon>Euphorbiaceae</taxon>
        <taxon>Crotonoideae</taxon>
        <taxon>Jatropheae</taxon>
        <taxon>Jatropha</taxon>
    </lineage>
</organism>
<accession>A0A067JDV9</accession>
<proteinExistence type="predicted"/>
<gene>
    <name evidence="2" type="ORF">JCGZ_03108</name>
</gene>
<protein>
    <submittedName>
        <fullName evidence="2">Uncharacterized protein</fullName>
    </submittedName>
</protein>
<keyword evidence="3" id="KW-1185">Reference proteome</keyword>
<reference evidence="2 3" key="1">
    <citation type="journal article" date="2014" name="PLoS ONE">
        <title>Global Analysis of Gene Expression Profiles in Physic Nut (Jatropha curcas L.) Seedlings Exposed to Salt Stress.</title>
        <authorList>
            <person name="Zhang L."/>
            <person name="Zhang C."/>
            <person name="Wu P."/>
            <person name="Chen Y."/>
            <person name="Li M."/>
            <person name="Jiang H."/>
            <person name="Wu G."/>
        </authorList>
    </citation>
    <scope>NUCLEOTIDE SEQUENCE [LARGE SCALE GENOMIC DNA]</scope>
    <source>
        <strain evidence="3">cv. GZQX0401</strain>
        <tissue evidence="2">Young leaves</tissue>
    </source>
</reference>
<evidence type="ECO:0000313" key="3">
    <source>
        <dbReference type="Proteomes" id="UP000027138"/>
    </source>
</evidence>
<feature type="region of interest" description="Disordered" evidence="1">
    <location>
        <begin position="1"/>
        <end position="24"/>
    </location>
</feature>
<dbReference type="EMBL" id="KK915465">
    <property type="protein sequence ID" value="KDP22022.1"/>
    <property type="molecule type" value="Genomic_DNA"/>
</dbReference>
<evidence type="ECO:0000256" key="1">
    <source>
        <dbReference type="SAM" id="MobiDB-lite"/>
    </source>
</evidence>
<name>A0A067JDV9_JATCU</name>
<dbReference type="AlphaFoldDB" id="A0A067JDV9"/>
<sequence>MGAKRLGRNQSLKTIKPRSNGLHQGDSAELIIISPKDELHMWNTLSISSSERICLPARMSSGGE</sequence>
<evidence type="ECO:0000313" key="2">
    <source>
        <dbReference type="EMBL" id="KDP22022.1"/>
    </source>
</evidence>
<dbReference type="Proteomes" id="UP000027138">
    <property type="component" value="Unassembled WGS sequence"/>
</dbReference>